<evidence type="ECO:0000313" key="2">
    <source>
        <dbReference type="Proteomes" id="UP000190140"/>
    </source>
</evidence>
<comment type="caution">
    <text evidence="1">The sequence shown here is derived from an EMBL/GenBank/DDBJ whole genome shotgun (WGS) entry which is preliminary data.</text>
</comment>
<dbReference type="RefSeq" id="WP_079411592.1">
    <property type="nucleotide sequence ID" value="NZ_MZGW01000002.1"/>
</dbReference>
<accession>A0A1V4I920</accession>
<reference evidence="1 2" key="1">
    <citation type="submission" date="2017-03" db="EMBL/GenBank/DDBJ databases">
        <title>Genome sequence of Clostridium thermoalcaliphilum DSM 7309.</title>
        <authorList>
            <person name="Poehlein A."/>
            <person name="Daniel R."/>
        </authorList>
    </citation>
    <scope>NUCLEOTIDE SEQUENCE [LARGE SCALE GENOMIC DNA]</scope>
    <source>
        <strain evidence="1 2">DSM 7309</strain>
    </source>
</reference>
<sequence>MDSFELVLMEKEIETGFLSKEIESYSIKGNENLVQSIYMINEDSKEIVYLILTTDKDVSDWEYSAIFDYYDEEVFKDVVISVEEIHDKYNPAWKLKFGFIDSHESMQELLNKILSIHKKELDSVYEEIKDKEEEYK</sequence>
<dbReference type="EMBL" id="MZGW01000002">
    <property type="protein sequence ID" value="OPJ56488.1"/>
    <property type="molecule type" value="Genomic_DNA"/>
</dbReference>
<dbReference type="Proteomes" id="UP000190140">
    <property type="component" value="Unassembled WGS sequence"/>
</dbReference>
<gene>
    <name evidence="1" type="ORF">CLOTH_08930</name>
</gene>
<evidence type="ECO:0000313" key="1">
    <source>
        <dbReference type="EMBL" id="OPJ56488.1"/>
    </source>
</evidence>
<dbReference type="InterPro" id="IPR046650">
    <property type="entry name" value="DUF6762"/>
</dbReference>
<proteinExistence type="predicted"/>
<protein>
    <submittedName>
        <fullName evidence="1">Uncharacterized protein</fullName>
    </submittedName>
</protein>
<dbReference type="AlphaFoldDB" id="A0A1V4I920"/>
<organism evidence="1 2">
    <name type="scientific">Alkalithermobacter paradoxus</name>
    <dbReference type="NCBI Taxonomy" id="29349"/>
    <lineage>
        <taxon>Bacteria</taxon>
        <taxon>Bacillati</taxon>
        <taxon>Bacillota</taxon>
        <taxon>Clostridia</taxon>
        <taxon>Peptostreptococcales</taxon>
        <taxon>Tepidibacteraceae</taxon>
        <taxon>Alkalithermobacter</taxon>
    </lineage>
</organism>
<dbReference type="OrthoDB" id="1913818at2"/>
<keyword evidence="2" id="KW-1185">Reference proteome</keyword>
<name>A0A1V4I920_9FIRM</name>
<dbReference type="Pfam" id="PF20548">
    <property type="entry name" value="DUF6762"/>
    <property type="match status" value="1"/>
</dbReference>
<dbReference type="STRING" id="29349.CLOTH_08930"/>